<feature type="region of interest" description="Disordered" evidence="1">
    <location>
        <begin position="72"/>
        <end position="93"/>
    </location>
</feature>
<keyword evidence="2" id="KW-1133">Transmembrane helix</keyword>
<feature type="transmembrane region" description="Helical" evidence="2">
    <location>
        <begin position="21"/>
        <end position="42"/>
    </location>
</feature>
<gene>
    <name evidence="3" type="ORF">R1Y80_02540</name>
</gene>
<keyword evidence="2" id="KW-0472">Membrane</keyword>
<protein>
    <submittedName>
        <fullName evidence="3">Uncharacterized protein</fullName>
    </submittedName>
</protein>
<evidence type="ECO:0000256" key="2">
    <source>
        <dbReference type="SAM" id="Phobius"/>
    </source>
</evidence>
<accession>A0AAU8K8B5</accession>
<reference evidence="3" key="1">
    <citation type="submission" date="2023-10" db="EMBL/GenBank/DDBJ databases">
        <title>Complete genome sequence of Streptomyces sp. JL1001.</title>
        <authorList>
            <person name="Jiang L."/>
        </authorList>
    </citation>
    <scope>NUCLEOTIDE SEQUENCE</scope>
    <source>
        <strain evidence="3">JL1001</strain>
    </source>
</reference>
<evidence type="ECO:0000256" key="1">
    <source>
        <dbReference type="SAM" id="MobiDB-lite"/>
    </source>
</evidence>
<name>A0AAU8K8B5_9ACTN</name>
<evidence type="ECO:0000313" key="3">
    <source>
        <dbReference type="EMBL" id="XCN12581.1"/>
    </source>
</evidence>
<dbReference type="AlphaFoldDB" id="A0AAU8K8B5"/>
<keyword evidence="2" id="KW-0812">Transmembrane</keyword>
<proteinExistence type="predicted"/>
<sequence length="113" mass="11755">MGVRPAGLGPRREPRTGTSNLLVFLGLLPLDILVGGGAWLAAGMQGWAAAHNGEDPVLPMTELLWSGGVLAAPPRRSGTAPSPWVQSGPDRTARKEIGGSWRWTLSTPGSCAC</sequence>
<dbReference type="RefSeq" id="WP_306284111.1">
    <property type="nucleotide sequence ID" value="NZ_CP136798.1"/>
</dbReference>
<organism evidence="3">
    <name type="scientific">Streptomyces sp. JL1001</name>
    <dbReference type="NCBI Taxonomy" id="3078227"/>
    <lineage>
        <taxon>Bacteria</taxon>
        <taxon>Bacillati</taxon>
        <taxon>Actinomycetota</taxon>
        <taxon>Actinomycetes</taxon>
        <taxon>Kitasatosporales</taxon>
        <taxon>Streptomycetaceae</taxon>
        <taxon>Streptomyces</taxon>
    </lineage>
</organism>
<dbReference type="EMBL" id="CP136798">
    <property type="protein sequence ID" value="XCN12581.1"/>
    <property type="molecule type" value="Genomic_DNA"/>
</dbReference>